<dbReference type="FunCoup" id="A0A200RDR0">
    <property type="interactions" value="1408"/>
</dbReference>
<dbReference type="Pfam" id="PF00646">
    <property type="entry name" value="F-box"/>
    <property type="match status" value="1"/>
</dbReference>
<keyword evidence="3" id="KW-1185">Reference proteome</keyword>
<dbReference type="STRING" id="56857.A0A200RDR0"/>
<evidence type="ECO:0000313" key="2">
    <source>
        <dbReference type="EMBL" id="OVA20849.1"/>
    </source>
</evidence>
<dbReference type="SUPFAM" id="SSF50965">
    <property type="entry name" value="Galactose oxidase, central domain"/>
    <property type="match status" value="1"/>
</dbReference>
<accession>A0A200RDR0</accession>
<dbReference type="Gene3D" id="1.20.1280.50">
    <property type="match status" value="1"/>
</dbReference>
<dbReference type="OMA" id="LCINISW"/>
<dbReference type="InterPro" id="IPR001810">
    <property type="entry name" value="F-box_dom"/>
</dbReference>
<dbReference type="AlphaFoldDB" id="A0A200RDR0"/>
<dbReference type="PANTHER" id="PTHR31672:SF13">
    <property type="entry name" value="F-BOX PROTEIN CPR30-LIKE"/>
    <property type="match status" value="1"/>
</dbReference>
<dbReference type="OrthoDB" id="591557at2759"/>
<dbReference type="InterPro" id="IPR036047">
    <property type="entry name" value="F-box-like_dom_sf"/>
</dbReference>
<dbReference type="PANTHER" id="PTHR31672">
    <property type="entry name" value="BNACNNG10540D PROTEIN"/>
    <property type="match status" value="1"/>
</dbReference>
<dbReference type="EMBL" id="MVGT01000037">
    <property type="protein sequence ID" value="OVA20849.1"/>
    <property type="molecule type" value="Genomic_DNA"/>
</dbReference>
<dbReference type="Pfam" id="PF07734">
    <property type="entry name" value="FBA_1"/>
    <property type="match status" value="1"/>
</dbReference>
<protein>
    <submittedName>
        <fullName evidence="2">F-box domain</fullName>
    </submittedName>
</protein>
<dbReference type="SUPFAM" id="SSF81383">
    <property type="entry name" value="F-box domain"/>
    <property type="match status" value="1"/>
</dbReference>
<dbReference type="CDD" id="cd22157">
    <property type="entry name" value="F-box_AtFBW1-like"/>
    <property type="match status" value="1"/>
</dbReference>
<name>A0A200RDR0_MACCD</name>
<feature type="domain" description="F-box" evidence="1">
    <location>
        <begin position="1"/>
        <end position="44"/>
    </location>
</feature>
<dbReference type="PROSITE" id="PS50181">
    <property type="entry name" value="FBOX"/>
    <property type="match status" value="1"/>
</dbReference>
<proteinExistence type="predicted"/>
<dbReference type="InterPro" id="IPR050796">
    <property type="entry name" value="SCF_F-box_component"/>
</dbReference>
<dbReference type="InParanoid" id="A0A200RDR0"/>
<reference evidence="2 3" key="1">
    <citation type="journal article" date="2017" name="Mol. Plant">
        <title>The Genome of Medicinal Plant Macleaya cordata Provides New Insights into Benzylisoquinoline Alkaloids Metabolism.</title>
        <authorList>
            <person name="Liu X."/>
            <person name="Liu Y."/>
            <person name="Huang P."/>
            <person name="Ma Y."/>
            <person name="Qing Z."/>
            <person name="Tang Q."/>
            <person name="Cao H."/>
            <person name="Cheng P."/>
            <person name="Zheng Y."/>
            <person name="Yuan Z."/>
            <person name="Zhou Y."/>
            <person name="Liu J."/>
            <person name="Tang Z."/>
            <person name="Zhuo Y."/>
            <person name="Zhang Y."/>
            <person name="Yu L."/>
            <person name="Huang J."/>
            <person name="Yang P."/>
            <person name="Peng Q."/>
            <person name="Zhang J."/>
            <person name="Jiang W."/>
            <person name="Zhang Z."/>
            <person name="Lin K."/>
            <person name="Ro D.K."/>
            <person name="Chen X."/>
            <person name="Xiong X."/>
            <person name="Shang Y."/>
            <person name="Huang S."/>
            <person name="Zeng J."/>
        </authorList>
    </citation>
    <scope>NUCLEOTIDE SEQUENCE [LARGE SCALE GENOMIC DNA]</scope>
    <source>
        <strain evidence="3">cv. BLH2017</strain>
        <tissue evidence="2">Root</tissue>
    </source>
</reference>
<dbReference type="InterPro" id="IPR011043">
    <property type="entry name" value="Gal_Oxase/kelch_b-propeller"/>
</dbReference>
<evidence type="ECO:0000259" key="1">
    <source>
        <dbReference type="PROSITE" id="PS50181"/>
    </source>
</evidence>
<dbReference type="NCBIfam" id="TIGR01640">
    <property type="entry name" value="F_box_assoc_1"/>
    <property type="match status" value="1"/>
</dbReference>
<comment type="caution">
    <text evidence="2">The sequence shown here is derived from an EMBL/GenBank/DDBJ whole genome shotgun (WGS) entry which is preliminary data.</text>
</comment>
<dbReference type="SMART" id="SM00256">
    <property type="entry name" value="FBOX"/>
    <property type="match status" value="1"/>
</dbReference>
<gene>
    <name evidence="2" type="ORF">BVC80_8909g22</name>
</gene>
<dbReference type="Proteomes" id="UP000195402">
    <property type="component" value="Unassembled WGS sequence"/>
</dbReference>
<dbReference type="InterPro" id="IPR017451">
    <property type="entry name" value="F-box-assoc_interact_dom"/>
</dbReference>
<organism evidence="2 3">
    <name type="scientific">Macleaya cordata</name>
    <name type="common">Five-seeded plume-poppy</name>
    <name type="synonym">Bocconia cordata</name>
    <dbReference type="NCBI Taxonomy" id="56857"/>
    <lineage>
        <taxon>Eukaryota</taxon>
        <taxon>Viridiplantae</taxon>
        <taxon>Streptophyta</taxon>
        <taxon>Embryophyta</taxon>
        <taxon>Tracheophyta</taxon>
        <taxon>Spermatophyta</taxon>
        <taxon>Magnoliopsida</taxon>
        <taxon>Ranunculales</taxon>
        <taxon>Papaveraceae</taxon>
        <taxon>Papaveroideae</taxon>
        <taxon>Macleaya</taxon>
    </lineage>
</organism>
<sequence length="282" mass="32320">MSSLPEEIIVNIISRLPVKSILRFRCVCKPWCKVISSPNFIQTQVKHAIENNNISLMLKTRDLYSIDYDASSSLSLSDEVVEIDYPFKSPNHFVRIEASCNGLLCINISWDDSFCFICLWNPSTKEYKKIPTPPIKYPSHLLPHHIEMLRLYNLIHHPFTYGFGYDCNIEDKKLVRIVDLRSSGSEFRVYTLGSNSWRLIPNVPYSSFYQGRPGVLVNGALHWTATHCNESKSVVSFDIGDERFQGVPQPEYLDDKVHVSLGVLRGCLCIFGHLHMVRTMYG</sequence>
<dbReference type="InterPro" id="IPR006527">
    <property type="entry name" value="F-box-assoc_dom_typ1"/>
</dbReference>
<evidence type="ECO:0000313" key="3">
    <source>
        <dbReference type="Proteomes" id="UP000195402"/>
    </source>
</evidence>